<evidence type="ECO:0000259" key="1">
    <source>
        <dbReference type="Pfam" id="PF11817"/>
    </source>
</evidence>
<dbReference type="Proteomes" id="UP000050794">
    <property type="component" value="Unassembled WGS sequence"/>
</dbReference>
<evidence type="ECO:0000313" key="2">
    <source>
        <dbReference type="Proteomes" id="UP000050794"/>
    </source>
</evidence>
<accession>A0A183V8Y4</accession>
<reference evidence="3" key="1">
    <citation type="submission" date="2016-06" db="UniProtKB">
        <authorList>
            <consortium name="WormBaseParasite"/>
        </authorList>
    </citation>
    <scope>IDENTIFICATION</scope>
</reference>
<sequence>LFQCSMFADLFERAVTNGLAAMSTQHPGIHLHAAADYYRTANELIETMRASFISRSPVSYPNPDPLLPLSPLIFYGQRPWRVSVEGGELADPGIESNARIALEQRCMPNHAQCLSLLSSAMSQYKKYKCVRMQRHAMLLMADEYAALNHHSKALQARNGLQLQFISHVLWECRVENFTLPIALLVSRSLVSAFFLADVKEFMSASVQMLNVNAFPNFTSLAPHLAANVDRLRQGLTPLSPLPTVELSEAQMESCRQQWARAFEERVFFSLNAPRIDAFVRARASFLTTELSISCGSTLILKVSLCSCSPVRIGFERLRVSVSDAAAVRSAERSPLFEFLTENVELEPNVEANFFYGIPLNVADFPETKLIMVSGLNVEMGSIHSCVYGTLDWEFTSLAIGVPECSYKSSMLNSSIGLPSIKVCPSEAKVRLEGDLKGEALLGQIGNLSLRLLYDDNELPDSIRVNWHAEMTEESVKGALLFLNSQNKLDDSDERIFDMAAMDMTRTPPEVLVTVKGTSTRKRFLIPVHSRPPFSIQTSLLTLNNELIESPFMETNFFARSDIKAMAALIIDDIQWKAAVKHNGAASGQLFEVVSESHVFVVGQSQTSDTTKKIDF</sequence>
<keyword evidence="2" id="KW-1185">Reference proteome</keyword>
<organism evidence="2 3">
    <name type="scientific">Toxocara canis</name>
    <name type="common">Canine roundworm</name>
    <dbReference type="NCBI Taxonomy" id="6265"/>
    <lineage>
        <taxon>Eukaryota</taxon>
        <taxon>Metazoa</taxon>
        <taxon>Ecdysozoa</taxon>
        <taxon>Nematoda</taxon>
        <taxon>Chromadorea</taxon>
        <taxon>Rhabditida</taxon>
        <taxon>Spirurina</taxon>
        <taxon>Ascaridomorpha</taxon>
        <taxon>Ascaridoidea</taxon>
        <taxon>Toxocaridae</taxon>
        <taxon>Toxocara</taxon>
    </lineage>
</organism>
<proteinExistence type="predicted"/>
<evidence type="ECO:0000313" key="3">
    <source>
        <dbReference type="WBParaSite" id="TCNE_0001720501-mRNA-1"/>
    </source>
</evidence>
<protein>
    <submittedName>
        <fullName evidence="3">Foie-gras_1 domain-containing protein</fullName>
    </submittedName>
</protein>
<feature type="domain" description="Trafficking protein particle complex subunit 11" evidence="1">
    <location>
        <begin position="3"/>
        <end position="163"/>
    </location>
</feature>
<name>A0A183V8Y4_TOXCA</name>
<dbReference type="AlphaFoldDB" id="A0A183V8Y4"/>
<dbReference type="Pfam" id="PF11817">
    <property type="entry name" value="Foie-gras_1"/>
    <property type="match status" value="1"/>
</dbReference>
<dbReference type="WBParaSite" id="TCNE_0001720501-mRNA-1">
    <property type="protein sequence ID" value="TCNE_0001720501-mRNA-1"/>
    <property type="gene ID" value="TCNE_0001720501"/>
</dbReference>
<dbReference type="PANTHER" id="PTHR14374:SF0">
    <property type="entry name" value="TRAFFICKING PROTEIN PARTICLE COMPLEX SUBUNIT 11"/>
    <property type="match status" value="1"/>
</dbReference>
<dbReference type="InterPro" id="IPR021773">
    <property type="entry name" value="TPC11"/>
</dbReference>
<dbReference type="PANTHER" id="PTHR14374">
    <property type="entry name" value="FOIE GRAS"/>
    <property type="match status" value="1"/>
</dbReference>